<keyword evidence="8 10" id="KW-0511">Multifunctional enzyme</keyword>
<keyword evidence="7 10" id="KW-0068">Autocatalytic cleavage</keyword>
<feature type="chain" id="PRO_5023536471" description="Arginine biosynthesis bifunctional protein ArgJ alpha chain" evidence="10">
    <location>
        <begin position="1"/>
        <end position="200"/>
    </location>
</feature>
<reference evidence="11 12" key="1">
    <citation type="submission" date="2019-02" db="EMBL/GenBank/DDBJ databases">
        <authorList>
            <consortium name="Pathogen Informatics"/>
        </authorList>
    </citation>
    <scope>NUCLEOTIDE SEQUENCE [LARGE SCALE GENOMIC DNA]</scope>
    <source>
        <strain evidence="11 12">3012STDY6756504</strain>
    </source>
</reference>
<dbReference type="NCBIfam" id="TIGR00120">
    <property type="entry name" value="ArgJ"/>
    <property type="match status" value="1"/>
</dbReference>
<dbReference type="FunFam" id="3.10.20.340:FF:000005">
    <property type="entry name" value="Arginine biosynthesis bifunctional protein ArgJ"/>
    <property type="match status" value="1"/>
</dbReference>
<feature type="site" description="Involved in the stabilization of negative charge on the oxyanion by the formation of the oxyanion hole" evidence="10">
    <location>
        <position position="129"/>
    </location>
</feature>
<dbReference type="GO" id="GO:0005737">
    <property type="term" value="C:cytoplasm"/>
    <property type="evidence" value="ECO:0007669"/>
    <property type="project" value="UniProtKB-SubCell"/>
</dbReference>
<feature type="binding site" evidence="10">
    <location>
        <position position="201"/>
    </location>
    <ligand>
        <name>substrate</name>
    </ligand>
</feature>
<dbReference type="GO" id="GO:0004042">
    <property type="term" value="F:L-glutamate N-acetyltransferase activity"/>
    <property type="evidence" value="ECO:0007669"/>
    <property type="project" value="UniProtKB-UniRule"/>
</dbReference>
<dbReference type="GO" id="GO:0006526">
    <property type="term" value="P:L-arginine biosynthetic process"/>
    <property type="evidence" value="ECO:0007669"/>
    <property type="project" value="UniProtKB-UniRule"/>
</dbReference>
<dbReference type="Proteomes" id="UP000290439">
    <property type="component" value="Chromosome"/>
</dbReference>
<dbReference type="Pfam" id="PF01960">
    <property type="entry name" value="ArgJ"/>
    <property type="match status" value="1"/>
</dbReference>
<keyword evidence="6 10" id="KW-0808">Transferase</keyword>
<keyword evidence="5 10" id="KW-0028">Amino-acid biosynthesis</keyword>
<comment type="similarity">
    <text evidence="1 10">Belongs to the ArgJ family.</text>
</comment>
<comment type="catalytic activity">
    <reaction evidence="10">
        <text>L-glutamate + acetyl-CoA = N-acetyl-L-glutamate + CoA + H(+)</text>
        <dbReference type="Rhea" id="RHEA:24292"/>
        <dbReference type="ChEBI" id="CHEBI:15378"/>
        <dbReference type="ChEBI" id="CHEBI:29985"/>
        <dbReference type="ChEBI" id="CHEBI:44337"/>
        <dbReference type="ChEBI" id="CHEBI:57287"/>
        <dbReference type="ChEBI" id="CHEBI:57288"/>
        <dbReference type="EC" id="2.3.1.1"/>
    </reaction>
</comment>
<feature type="binding site" evidence="10">
    <location>
        <position position="400"/>
    </location>
    <ligand>
        <name>substrate</name>
    </ligand>
</feature>
<dbReference type="EC" id="2.3.1.35" evidence="10"/>
<evidence type="ECO:0000256" key="9">
    <source>
        <dbReference type="ARBA" id="ARBA00023315"/>
    </source>
</evidence>
<feature type="site" description="Involved in the stabilization of negative charge on the oxyanion by the formation of the oxyanion hole" evidence="10">
    <location>
        <position position="128"/>
    </location>
</feature>
<dbReference type="InterPro" id="IPR042195">
    <property type="entry name" value="ArgJ_beta_C"/>
</dbReference>
<dbReference type="PANTHER" id="PTHR23100">
    <property type="entry name" value="ARGININE BIOSYNTHESIS BIFUNCTIONAL PROTEIN ARGJ"/>
    <property type="match status" value="1"/>
</dbReference>
<comment type="catalytic activity">
    <reaction evidence="10">
        <text>N(2)-acetyl-L-ornithine + L-glutamate = N-acetyl-L-glutamate + L-ornithine</text>
        <dbReference type="Rhea" id="RHEA:15349"/>
        <dbReference type="ChEBI" id="CHEBI:29985"/>
        <dbReference type="ChEBI" id="CHEBI:44337"/>
        <dbReference type="ChEBI" id="CHEBI:46911"/>
        <dbReference type="ChEBI" id="CHEBI:57805"/>
        <dbReference type="EC" id="2.3.1.35"/>
    </reaction>
</comment>
<dbReference type="Gene3D" id="3.10.20.340">
    <property type="entry name" value="ArgJ beta chain, C-terminal domain"/>
    <property type="match status" value="1"/>
</dbReference>
<feature type="binding site" evidence="10">
    <location>
        <position position="190"/>
    </location>
    <ligand>
        <name>substrate</name>
    </ligand>
</feature>
<keyword evidence="4 10" id="KW-0055">Arginine biosynthesis</keyword>
<feature type="binding site" evidence="10">
    <location>
        <position position="167"/>
    </location>
    <ligand>
        <name>substrate</name>
    </ligand>
</feature>
<sequence>MTTTDTADGKLIRTQGVTAPLGFRAAGIAAGIKANGNPDLALVFNEGPEYAAAGVFTRNKVKAAPVLWSQQVLKSGALRAVILNSGGANACTGPGGFQDAHRTAEELATALSNWGTETGAGEIAVCSTGLIGDRLPMDKLIPAVTEIVHEMGGGMSGGTDAAYAIMTTDTVPKEASFHHKNKWNVGGMAKGAGMLAPSLATMLVVLTTDAQASAEQLDQALRKATRLTFDRLDVDGSCSTNDTVLLLANGASEVTPTQDELDAAVLAVCDDLAAQLMADAEGVTKRVVVTVTGAVNEDEALIAARAVARDSLVKTALFGSDPNWGRVLAAVGIAPITLDPNVISVSFNGQPVCVDGMGAPGAREVDLSGADIEVLIDLRLGEGTASIRTTDLSHGYVEENSAYSS</sequence>
<comment type="pathway">
    <text evidence="10">Amino-acid biosynthesis; L-arginine biosynthesis; L-ornithine and N-acetyl-L-glutamate from L-glutamate and N(2)-acetyl-L-ornithine (cyclic): step 1/1.</text>
</comment>
<evidence type="ECO:0000256" key="1">
    <source>
        <dbReference type="ARBA" id="ARBA00006774"/>
    </source>
</evidence>
<keyword evidence="9 10" id="KW-0012">Acyltransferase</keyword>
<dbReference type="HAMAP" id="MF_01106">
    <property type="entry name" value="ArgJ"/>
    <property type="match status" value="1"/>
</dbReference>
<accession>A0A4U8VYI9</accession>
<evidence type="ECO:0000256" key="3">
    <source>
        <dbReference type="ARBA" id="ARBA00022490"/>
    </source>
</evidence>
<dbReference type="Gene3D" id="3.30.2330.10">
    <property type="entry name" value="arginine biosynthesis bifunctional protein suprefamily"/>
    <property type="match status" value="1"/>
</dbReference>
<dbReference type="PANTHER" id="PTHR23100:SF0">
    <property type="entry name" value="ARGININE BIOSYNTHESIS BIFUNCTIONAL PROTEIN ARGJ, MITOCHONDRIAL"/>
    <property type="match status" value="1"/>
</dbReference>
<keyword evidence="3 10" id="KW-0963">Cytoplasm</keyword>
<dbReference type="NCBIfam" id="NF003802">
    <property type="entry name" value="PRK05388.1"/>
    <property type="match status" value="1"/>
</dbReference>
<evidence type="ECO:0000256" key="7">
    <source>
        <dbReference type="ARBA" id="ARBA00022813"/>
    </source>
</evidence>
<evidence type="ECO:0000313" key="11">
    <source>
        <dbReference type="EMBL" id="VFA97044.1"/>
    </source>
</evidence>
<dbReference type="EC" id="2.3.1.1" evidence="10"/>
<dbReference type="SUPFAM" id="SSF56266">
    <property type="entry name" value="DmpA/ArgJ-like"/>
    <property type="match status" value="1"/>
</dbReference>
<comment type="subcellular location">
    <subcellularLocation>
        <location evidence="10">Cytoplasm</location>
    </subcellularLocation>
</comment>
<feature type="site" description="Cleavage; by autolysis" evidence="10">
    <location>
        <begin position="200"/>
        <end position="201"/>
    </location>
</feature>
<dbReference type="UniPathway" id="UPA00068">
    <property type="reaction ID" value="UER00106"/>
</dbReference>
<comment type="subunit">
    <text evidence="2 10">Heterotetramer of two alpha and two beta chains.</text>
</comment>
<dbReference type="InterPro" id="IPR002813">
    <property type="entry name" value="Arg_biosynth_ArgJ"/>
</dbReference>
<comment type="function">
    <text evidence="10">Catalyzes two activities which are involved in the cyclic version of arginine biosynthesis: the synthesis of N-acetylglutamate from glutamate and acetyl-CoA as the acetyl donor, and of ornithine by transacetylation between N(2)-acetylornithine and glutamate.</text>
</comment>
<dbReference type="Gene3D" id="3.60.70.12">
    <property type="entry name" value="L-amino peptidase D-ALA esterase/amidase"/>
    <property type="match status" value="1"/>
</dbReference>
<dbReference type="CDD" id="cd02152">
    <property type="entry name" value="OAT"/>
    <property type="match status" value="1"/>
</dbReference>
<feature type="binding site" evidence="10">
    <location>
        <position position="281"/>
    </location>
    <ligand>
        <name>substrate</name>
    </ligand>
</feature>
<dbReference type="GO" id="GO:0006592">
    <property type="term" value="P:ornithine biosynthetic process"/>
    <property type="evidence" value="ECO:0007669"/>
    <property type="project" value="TreeGrafter"/>
</dbReference>
<dbReference type="EMBL" id="LR215973">
    <property type="protein sequence ID" value="VFA97044.1"/>
    <property type="molecule type" value="Genomic_DNA"/>
</dbReference>
<dbReference type="GO" id="GO:0004358">
    <property type="term" value="F:L-glutamate N-acetyltransferase activity, acting on acetyl-L-ornithine as donor"/>
    <property type="evidence" value="ECO:0007669"/>
    <property type="project" value="UniProtKB-UniRule"/>
</dbReference>
<evidence type="ECO:0000256" key="4">
    <source>
        <dbReference type="ARBA" id="ARBA00022571"/>
    </source>
</evidence>
<protein>
    <recommendedName>
        <fullName evidence="10">Arginine biosynthesis bifunctional protein ArgJ</fullName>
    </recommendedName>
    <domain>
        <recommendedName>
            <fullName evidence="10">Glutamate N-acetyltransferase</fullName>
            <ecNumber evidence="10">2.3.1.35</ecNumber>
        </recommendedName>
        <alternativeName>
            <fullName evidence="10">Ornithine acetyltransferase</fullName>
            <shortName evidence="10">OATase</shortName>
        </alternativeName>
        <alternativeName>
            <fullName evidence="10">Ornithine transacetylase</fullName>
        </alternativeName>
    </domain>
    <domain>
        <recommendedName>
            <fullName evidence="10">Amino-acid acetyltransferase</fullName>
            <ecNumber evidence="10">2.3.1.1</ecNumber>
        </recommendedName>
        <alternativeName>
            <fullName evidence="10">N-acetylglutamate synthase</fullName>
            <shortName evidence="10">AGSase</shortName>
        </alternativeName>
    </domain>
    <component>
        <recommendedName>
            <fullName evidence="10">Arginine biosynthesis bifunctional protein ArgJ alpha chain</fullName>
        </recommendedName>
    </component>
    <component>
        <recommendedName>
            <fullName evidence="10">Arginine biosynthesis bifunctional protein ArgJ beta chain</fullName>
        </recommendedName>
    </component>
</protein>
<evidence type="ECO:0000313" key="12">
    <source>
        <dbReference type="Proteomes" id="UP000290439"/>
    </source>
</evidence>
<gene>
    <name evidence="10 11" type="primary">argJ</name>
    <name evidence="11" type="ORF">NCTC10797_00800</name>
</gene>
<evidence type="ECO:0000256" key="2">
    <source>
        <dbReference type="ARBA" id="ARBA00011475"/>
    </source>
</evidence>
<evidence type="ECO:0000256" key="10">
    <source>
        <dbReference type="HAMAP-Rule" id="MF_01106"/>
    </source>
</evidence>
<dbReference type="AlphaFoldDB" id="A0A4U8VYI9"/>
<feature type="chain" id="PRO_5023536472" description="Arginine biosynthesis bifunctional protein ArgJ beta chain" evidence="10">
    <location>
        <begin position="201"/>
        <end position="405"/>
    </location>
</feature>
<dbReference type="RefSeq" id="WP_104359481.1">
    <property type="nucleotide sequence ID" value="NZ_JADLPK010000015.1"/>
</dbReference>
<comment type="pathway">
    <text evidence="10">Amino-acid biosynthesis; L-arginine biosynthesis; N(2)-acetyl-L-ornithine from L-glutamate: step 1/4.</text>
</comment>
<evidence type="ECO:0000256" key="5">
    <source>
        <dbReference type="ARBA" id="ARBA00022605"/>
    </source>
</evidence>
<feature type="binding site" evidence="10">
    <location>
        <position position="405"/>
    </location>
    <ligand>
        <name>substrate</name>
    </ligand>
</feature>
<dbReference type="InterPro" id="IPR016117">
    <property type="entry name" value="ArgJ-like_dom_sf"/>
</dbReference>
<evidence type="ECO:0000256" key="8">
    <source>
        <dbReference type="ARBA" id="ARBA00023268"/>
    </source>
</evidence>
<name>A0A4U8VYI9_9NOCA</name>
<feature type="active site" description="Nucleophile" evidence="10">
    <location>
        <position position="201"/>
    </location>
</feature>
<organism evidence="11 12">
    <name type="scientific">Nocardia cyriacigeorgica</name>
    <dbReference type="NCBI Taxonomy" id="135487"/>
    <lineage>
        <taxon>Bacteria</taxon>
        <taxon>Bacillati</taxon>
        <taxon>Actinomycetota</taxon>
        <taxon>Actinomycetes</taxon>
        <taxon>Mycobacteriales</taxon>
        <taxon>Nocardiaceae</taxon>
        <taxon>Nocardia</taxon>
    </lineage>
</organism>
<evidence type="ECO:0000256" key="6">
    <source>
        <dbReference type="ARBA" id="ARBA00022679"/>
    </source>
</evidence>
<proteinExistence type="inferred from homology"/>